<evidence type="ECO:0000256" key="4">
    <source>
        <dbReference type="SAM" id="MobiDB-lite"/>
    </source>
</evidence>
<evidence type="ECO:0000256" key="1">
    <source>
        <dbReference type="ARBA" id="ARBA00022679"/>
    </source>
</evidence>
<name>A0AA38NV14_9AGAR</name>
<dbReference type="EMBL" id="MU807843">
    <property type="protein sequence ID" value="KAJ3831070.1"/>
    <property type="molecule type" value="Genomic_DNA"/>
</dbReference>
<feature type="compositionally biased region" description="Low complexity" evidence="4">
    <location>
        <begin position="232"/>
        <end position="254"/>
    </location>
</feature>
<dbReference type="AlphaFoldDB" id="A0AA38NV14"/>
<evidence type="ECO:0000256" key="2">
    <source>
        <dbReference type="ARBA" id="ARBA00023315"/>
    </source>
</evidence>
<dbReference type="InterPro" id="IPR040234">
    <property type="entry name" value="QC/QCL"/>
</dbReference>
<dbReference type="Proteomes" id="UP001163846">
    <property type="component" value="Unassembled WGS sequence"/>
</dbReference>
<feature type="region of interest" description="Disordered" evidence="4">
    <location>
        <begin position="229"/>
        <end position="268"/>
    </location>
</feature>
<dbReference type="PANTHER" id="PTHR12283:SF6">
    <property type="entry name" value="GLUTAMINYL-PEPTIDE CYCLOTRANSFERASE-RELATED"/>
    <property type="match status" value="1"/>
</dbReference>
<comment type="similarity">
    <text evidence="3">Belongs to the peptidase M28 family.</text>
</comment>
<evidence type="ECO:0000313" key="6">
    <source>
        <dbReference type="EMBL" id="KAJ3831070.1"/>
    </source>
</evidence>
<reference evidence="6" key="1">
    <citation type="submission" date="2022-08" db="EMBL/GenBank/DDBJ databases">
        <authorList>
            <consortium name="DOE Joint Genome Institute"/>
            <person name="Min B."/>
            <person name="Riley R."/>
            <person name="Sierra-Patev S."/>
            <person name="Naranjo-Ortiz M."/>
            <person name="Looney B."/>
            <person name="Konkel Z."/>
            <person name="Slot J.C."/>
            <person name="Sakamoto Y."/>
            <person name="Steenwyk J.L."/>
            <person name="Rokas A."/>
            <person name="Carro J."/>
            <person name="Camarero S."/>
            <person name="Ferreira P."/>
            <person name="Molpeceres G."/>
            <person name="Ruiz-Duenas F.J."/>
            <person name="Serrano A."/>
            <person name="Henrissat B."/>
            <person name="Drula E."/>
            <person name="Hughes K.W."/>
            <person name="Mata J.L."/>
            <person name="Ishikawa N.K."/>
            <person name="Vargas-Isla R."/>
            <person name="Ushijima S."/>
            <person name="Smith C.A."/>
            <person name="Ahrendt S."/>
            <person name="Andreopoulos W."/>
            <person name="He G."/>
            <person name="Labutti K."/>
            <person name="Lipzen A."/>
            <person name="Ng V."/>
            <person name="Sandor L."/>
            <person name="Barry K."/>
            <person name="Martinez A.T."/>
            <person name="Xiao Y."/>
            <person name="Gibbons J.G."/>
            <person name="Terashima K."/>
            <person name="Hibbett D.S."/>
            <person name="Grigoriev I.V."/>
        </authorList>
    </citation>
    <scope>NUCLEOTIDE SEQUENCE</scope>
    <source>
        <strain evidence="6">TFB9207</strain>
    </source>
</reference>
<dbReference type="GO" id="GO:0008233">
    <property type="term" value="F:peptidase activity"/>
    <property type="evidence" value="ECO:0007669"/>
    <property type="project" value="UniProtKB-KW"/>
</dbReference>
<proteinExistence type="inferred from homology"/>
<dbReference type="SUPFAM" id="SSF53187">
    <property type="entry name" value="Zn-dependent exopeptidases"/>
    <property type="match status" value="1"/>
</dbReference>
<dbReference type="GO" id="GO:0006508">
    <property type="term" value="P:proteolysis"/>
    <property type="evidence" value="ECO:0007669"/>
    <property type="project" value="UniProtKB-KW"/>
</dbReference>
<dbReference type="Gene3D" id="3.40.630.10">
    <property type="entry name" value="Zn peptidases"/>
    <property type="match status" value="1"/>
</dbReference>
<dbReference type="GO" id="GO:0008270">
    <property type="term" value="F:zinc ion binding"/>
    <property type="evidence" value="ECO:0007669"/>
    <property type="project" value="TreeGrafter"/>
</dbReference>
<keyword evidence="3" id="KW-0479">Metal-binding</keyword>
<keyword evidence="7" id="KW-1185">Reference proteome</keyword>
<feature type="non-terminal residue" evidence="6">
    <location>
        <position position="331"/>
    </location>
</feature>
<dbReference type="PANTHER" id="PTHR12283">
    <property type="entry name" value="GLUTAMINYL-PEPTIDE CYCLOTRANSFERASE"/>
    <property type="match status" value="1"/>
</dbReference>
<sequence length="331" mass="36793">KIEEKTEALDKTEAKTEGFLLFPEPEVSLLAEASLAEERLDFEESLRFEMSPEKIEAGVSKGLEMGWEVQGKAMKKENEGKEPLTSPKTLRKRSEGSDQETPQVPEKRDTLSVGLVDIVDREMLMDAQKGRRLIVAAHFDSKYFAPPNDQFVGATDRAFPWAVLLNLAESLDGMLESRISQLESDTVDIEDDQDLADTTLQLLFFDGEEAFVSCTNTDSIYGARPLAETRESTYVSSESPSVVTSLSSRSNTSSFQDDDDDANASRPPNILYFDGSSAVCHTDTTRRTIVRASLLRPQDIPPLVPRPHPHPTSFPLSDTVDTDLLLEFVLE</sequence>
<keyword evidence="1" id="KW-0808">Transferase</keyword>
<feature type="domain" description="Peptidase M28" evidence="5">
    <location>
        <begin position="130"/>
        <end position="230"/>
    </location>
</feature>
<keyword evidence="3" id="KW-0645">Protease</keyword>
<comment type="caution">
    <text evidence="6">The sequence shown here is derived from an EMBL/GenBank/DDBJ whole genome shotgun (WGS) entry which is preliminary data.</text>
</comment>
<protein>
    <recommendedName>
        <fullName evidence="3">Peptide hydrolase</fullName>
        <ecNumber evidence="3">3.4.-.-</ecNumber>
    </recommendedName>
</protein>
<gene>
    <name evidence="6" type="ORF">F5878DRAFT_678149</name>
</gene>
<dbReference type="InterPro" id="IPR007484">
    <property type="entry name" value="Peptidase_M28"/>
</dbReference>
<keyword evidence="3" id="KW-0378">Hydrolase</keyword>
<accession>A0AA38NV14</accession>
<keyword evidence="3" id="KW-0862">Zinc</keyword>
<dbReference type="Pfam" id="PF04389">
    <property type="entry name" value="Peptidase_M28"/>
    <property type="match status" value="1"/>
</dbReference>
<organism evidence="6 7">
    <name type="scientific">Lentinula raphanica</name>
    <dbReference type="NCBI Taxonomy" id="153919"/>
    <lineage>
        <taxon>Eukaryota</taxon>
        <taxon>Fungi</taxon>
        <taxon>Dikarya</taxon>
        <taxon>Basidiomycota</taxon>
        <taxon>Agaricomycotina</taxon>
        <taxon>Agaricomycetes</taxon>
        <taxon>Agaricomycetidae</taxon>
        <taxon>Agaricales</taxon>
        <taxon>Marasmiineae</taxon>
        <taxon>Omphalotaceae</taxon>
        <taxon>Lentinula</taxon>
    </lineage>
</organism>
<evidence type="ECO:0000256" key="3">
    <source>
        <dbReference type="RuleBase" id="RU361240"/>
    </source>
</evidence>
<evidence type="ECO:0000259" key="5">
    <source>
        <dbReference type="Pfam" id="PF04389"/>
    </source>
</evidence>
<dbReference type="GO" id="GO:0016603">
    <property type="term" value="F:glutaminyl-peptide cyclotransferase activity"/>
    <property type="evidence" value="ECO:0007669"/>
    <property type="project" value="TreeGrafter"/>
</dbReference>
<evidence type="ECO:0000313" key="7">
    <source>
        <dbReference type="Proteomes" id="UP001163846"/>
    </source>
</evidence>
<feature type="region of interest" description="Disordered" evidence="4">
    <location>
        <begin position="72"/>
        <end position="109"/>
    </location>
</feature>
<keyword evidence="2" id="KW-0012">Acyltransferase</keyword>
<dbReference type="EC" id="3.4.-.-" evidence="3"/>